<reference evidence="1 2" key="1">
    <citation type="submission" date="2013-01" db="EMBL/GenBank/DDBJ databases">
        <authorList>
            <person name="Harkins D.M."/>
            <person name="Durkin A.S."/>
            <person name="Brinkac L.M."/>
            <person name="Haft D.H."/>
            <person name="Selengut J.D."/>
            <person name="Sanka R."/>
            <person name="DePew J."/>
            <person name="Purushe J."/>
            <person name="Peacock S.J."/>
            <person name="Thaipadungpanit J."/>
            <person name="Wuthiekanun V.W."/>
            <person name="Day N.P."/>
            <person name="Vinetz J.M."/>
            <person name="Sutton G.G."/>
            <person name="Nierman W.C."/>
            <person name="Fouts D.E."/>
        </authorList>
    </citation>
    <scope>NUCLEOTIDE SEQUENCE [LARGE SCALE GENOMIC DNA]</scope>
    <source>
        <strain evidence="1 2">FPW1039</strain>
    </source>
</reference>
<accession>A0A0F6IH35</accession>
<dbReference type="Pfam" id="PF09844">
    <property type="entry name" value="DUF2071"/>
    <property type="match status" value="1"/>
</dbReference>
<proteinExistence type="predicted"/>
<dbReference type="AlphaFoldDB" id="A0A0F6IH35"/>
<organism evidence="1 2">
    <name type="scientific">Leptospira interrogans str. FPW1039</name>
    <dbReference type="NCBI Taxonomy" id="1193040"/>
    <lineage>
        <taxon>Bacteria</taxon>
        <taxon>Pseudomonadati</taxon>
        <taxon>Spirochaetota</taxon>
        <taxon>Spirochaetia</taxon>
        <taxon>Leptospirales</taxon>
        <taxon>Leptospiraceae</taxon>
        <taxon>Leptospira</taxon>
    </lineage>
</organism>
<dbReference type="Proteomes" id="UP000012164">
    <property type="component" value="Unassembled WGS sequence"/>
</dbReference>
<dbReference type="InterPro" id="IPR018644">
    <property type="entry name" value="DUF2071"/>
</dbReference>
<dbReference type="EMBL" id="AKWR02000089">
    <property type="protein sequence ID" value="EMJ37360.1"/>
    <property type="molecule type" value="Genomic_DNA"/>
</dbReference>
<protein>
    <submittedName>
        <fullName evidence="1">Uncharacterized protein</fullName>
    </submittedName>
</protein>
<name>A0A0F6IH35_LEPIR</name>
<comment type="caution">
    <text evidence="1">The sequence shown here is derived from an EMBL/GenBank/DDBJ whole genome shotgun (WGS) entry which is preliminary data.</text>
</comment>
<evidence type="ECO:0000313" key="1">
    <source>
        <dbReference type="EMBL" id="EMJ37360.1"/>
    </source>
</evidence>
<gene>
    <name evidence="1" type="ORF">LEP1GSC079_2939</name>
</gene>
<evidence type="ECO:0000313" key="2">
    <source>
        <dbReference type="Proteomes" id="UP000012164"/>
    </source>
</evidence>
<sequence>MHYENQFIHNNQNLIARALNVFLNNILFIKIKRIIFYPFTKIHLKSDIKNVVFMNWMVPIKKVEHLIPEHVKIRIYDDQVLFTIIIYEHGNFRPVIFNKIKCIFGSPLQSNWRLYIKNHELFETSESGVYFIKNIMSSFTYTISSRVFSNILQTHLPERFEHYYNTNQITTKILSGKSSAPDLKIILESTLKWQLPPNMQPFFLDSKNLIDIICNQDFAISNQPDKNKYAVAQINLQFDHIDIQPLEVKIFESKWLKEIISDSSCFAFVIKNLTFLTLGEKIITIQTNEHN</sequence>